<dbReference type="FunFam" id="1.10.510.10:FF:000021">
    <property type="entry name" value="Serine/threonine protein kinase"/>
    <property type="match status" value="1"/>
</dbReference>
<evidence type="ECO:0000313" key="10">
    <source>
        <dbReference type="EMBL" id="MBK1877374.1"/>
    </source>
</evidence>
<keyword evidence="2" id="KW-0723">Serine/threonine-protein kinase</keyword>
<evidence type="ECO:0000256" key="2">
    <source>
        <dbReference type="ARBA" id="ARBA00022527"/>
    </source>
</evidence>
<evidence type="ECO:0000313" key="11">
    <source>
        <dbReference type="Proteomes" id="UP000617628"/>
    </source>
</evidence>
<dbReference type="InterPro" id="IPR000719">
    <property type="entry name" value="Prot_kinase_dom"/>
</dbReference>
<proteinExistence type="predicted"/>
<evidence type="ECO:0000256" key="6">
    <source>
        <dbReference type="ARBA" id="ARBA00022777"/>
    </source>
</evidence>
<evidence type="ECO:0000256" key="5">
    <source>
        <dbReference type="ARBA" id="ARBA00022741"/>
    </source>
</evidence>
<dbReference type="Gene3D" id="3.30.200.20">
    <property type="entry name" value="Phosphorylase Kinase, domain 1"/>
    <property type="match status" value="1"/>
</dbReference>
<dbReference type="GO" id="GO:0005524">
    <property type="term" value="F:ATP binding"/>
    <property type="evidence" value="ECO:0007669"/>
    <property type="project" value="UniProtKB-UniRule"/>
</dbReference>
<dbReference type="AlphaFoldDB" id="A0A934S0T9"/>
<dbReference type="InterPro" id="IPR013517">
    <property type="entry name" value="FG-GAP"/>
</dbReference>
<dbReference type="PROSITE" id="PS00108">
    <property type="entry name" value="PROTEIN_KINASE_ST"/>
    <property type="match status" value="1"/>
</dbReference>
<evidence type="ECO:0000256" key="4">
    <source>
        <dbReference type="ARBA" id="ARBA00022729"/>
    </source>
</evidence>
<keyword evidence="3" id="KW-0808">Transferase</keyword>
<dbReference type="Proteomes" id="UP000617628">
    <property type="component" value="Unassembled WGS sequence"/>
</dbReference>
<dbReference type="EC" id="2.7.11.1" evidence="1"/>
<dbReference type="SUPFAM" id="SSF56112">
    <property type="entry name" value="Protein kinase-like (PK-like)"/>
    <property type="match status" value="1"/>
</dbReference>
<evidence type="ECO:0000256" key="7">
    <source>
        <dbReference type="ARBA" id="ARBA00022840"/>
    </source>
</evidence>
<keyword evidence="6" id="KW-0418">Kinase</keyword>
<dbReference type="InterPro" id="IPR011519">
    <property type="entry name" value="UnbV_ASPIC"/>
</dbReference>
<sequence length="881" mass="98091">MSESLKTLRKLFSAASELSSSEQRAYLRELSKQSPQTAANLSDLLGKQSENSDRFQQLLENSVWPALNTLSESPTLLQTALDKTNLDSVIAQDPLIGSNVSHFQIHELIGRGGMSTVYRGRDIVLDRDVALKFLPPSLGSDKKTQERFIHEAKAASALDHRNIATIHEIGQTENQQLFIAMGYYPGGTLGDLIEKGPLDIDQTIDFAIQLARALEVAHKNGVIHRDIKPSNLILSAEGDLVLLDFGIAKLSHESGYTMQGQILGTCAYMSPEQARGETVDEKADIWSFGVVFYELLTGIRPFQGETIQEVLRNIQEVKPPLPNRNDKKVPPTLSSILSRCLAKDPQKRYPDASVLREDLIAAKSKSMPTSPSLSSTWKQSRKRKLATSGAIGIAVAVSAYHLLAPPIDPTLNFTKITHGAIVEDRGSFVGANWVDYDNDGYIDLYVSNQKDDSPNNFYRNNGDGTFSRIHDTPIASDGISTMESLWADYDNDGDQDIFLATEDYSAVRKLHNRFYRNENGIFVRETEGEWVNTPSPSNSGAWGDYDKDGLLDLYLPNDGDPLIEYSYNELWHNEGDGTMSRVDSITTQLKGRSHGALWSDYDMDGDLDLFVSGQDMLQFRNEGSGGFTWVSPENGGIAAYQEDVDVTFGAADYDNDGDLDILYTTWQKESSPQLYRNRAKTRFYNASHSLETPGVVRCICPAWGDFDNDGLIDLYITNRGGKNLLYHNQGNGEFRLIVDSPLTELGKSSADCKWIDYDNDGDLDLFVTNGFYKELGETNELFRNDNHRNSWIVLTLVGTRSNRDAIGAKVWASARINGNEVTQLREIHCSGNGSNGDLRVHFGLGNARKIDLIRIQWPLGHLQELKKVPAKQFLTITEPEN</sequence>
<dbReference type="PANTHER" id="PTHR43289">
    <property type="entry name" value="MITOGEN-ACTIVATED PROTEIN KINASE KINASE KINASE 20-RELATED"/>
    <property type="match status" value="1"/>
</dbReference>
<dbReference type="PANTHER" id="PTHR43289:SF6">
    <property type="entry name" value="SERINE_THREONINE-PROTEIN KINASE NEKL-3"/>
    <property type="match status" value="1"/>
</dbReference>
<name>A0A934S0T9_9BACT</name>
<evidence type="ECO:0000256" key="3">
    <source>
        <dbReference type="ARBA" id="ARBA00022679"/>
    </source>
</evidence>
<dbReference type="PROSITE" id="PS00107">
    <property type="entry name" value="PROTEIN_KINASE_ATP"/>
    <property type="match status" value="1"/>
</dbReference>
<evidence type="ECO:0000256" key="1">
    <source>
        <dbReference type="ARBA" id="ARBA00012513"/>
    </source>
</evidence>
<feature type="domain" description="Protein kinase" evidence="9">
    <location>
        <begin position="103"/>
        <end position="360"/>
    </location>
</feature>
<organism evidence="10 11">
    <name type="scientific">Pelagicoccus mobilis</name>
    <dbReference type="NCBI Taxonomy" id="415221"/>
    <lineage>
        <taxon>Bacteria</taxon>
        <taxon>Pseudomonadati</taxon>
        <taxon>Verrucomicrobiota</taxon>
        <taxon>Opitutia</taxon>
        <taxon>Puniceicoccales</taxon>
        <taxon>Pelagicoccaceae</taxon>
        <taxon>Pelagicoccus</taxon>
    </lineage>
</organism>
<reference evidence="10" key="1">
    <citation type="submission" date="2021-01" db="EMBL/GenBank/DDBJ databases">
        <title>Modified the classification status of verrucomicrobia.</title>
        <authorList>
            <person name="Feng X."/>
        </authorList>
    </citation>
    <scope>NUCLEOTIDE SEQUENCE</scope>
    <source>
        <strain evidence="10">KCTC 13126</strain>
    </source>
</reference>
<dbReference type="SMART" id="SM00220">
    <property type="entry name" value="S_TKc"/>
    <property type="match status" value="1"/>
</dbReference>
<gene>
    <name evidence="10" type="ORF">JIN87_10890</name>
</gene>
<dbReference type="Pfam" id="PF00069">
    <property type="entry name" value="Pkinase"/>
    <property type="match status" value="1"/>
</dbReference>
<keyword evidence="4" id="KW-0732">Signal</keyword>
<keyword evidence="7 8" id="KW-0067">ATP-binding</keyword>
<dbReference type="PROSITE" id="PS50011">
    <property type="entry name" value="PROTEIN_KINASE_DOM"/>
    <property type="match status" value="1"/>
</dbReference>
<protein>
    <recommendedName>
        <fullName evidence="1">non-specific serine/threonine protein kinase</fullName>
        <ecNumber evidence="1">2.7.11.1</ecNumber>
    </recommendedName>
</protein>
<dbReference type="Gene3D" id="2.130.10.130">
    <property type="entry name" value="Integrin alpha, N-terminal"/>
    <property type="match status" value="1"/>
</dbReference>
<evidence type="ECO:0000256" key="8">
    <source>
        <dbReference type="PROSITE-ProRule" id="PRU10141"/>
    </source>
</evidence>
<dbReference type="EMBL" id="JAENIL010000017">
    <property type="protein sequence ID" value="MBK1877374.1"/>
    <property type="molecule type" value="Genomic_DNA"/>
</dbReference>
<keyword evidence="11" id="KW-1185">Reference proteome</keyword>
<keyword evidence="5 8" id="KW-0547">Nucleotide-binding</keyword>
<dbReference type="Pfam" id="PF07593">
    <property type="entry name" value="UnbV_ASPIC"/>
    <property type="match status" value="1"/>
</dbReference>
<dbReference type="InterPro" id="IPR011009">
    <property type="entry name" value="Kinase-like_dom_sf"/>
</dbReference>
<dbReference type="GO" id="GO:0004674">
    <property type="term" value="F:protein serine/threonine kinase activity"/>
    <property type="evidence" value="ECO:0007669"/>
    <property type="project" value="UniProtKB-KW"/>
</dbReference>
<dbReference type="InterPro" id="IPR028994">
    <property type="entry name" value="Integrin_alpha_N"/>
</dbReference>
<dbReference type="Pfam" id="PF13517">
    <property type="entry name" value="FG-GAP_3"/>
    <property type="match status" value="3"/>
</dbReference>
<evidence type="ECO:0000259" key="9">
    <source>
        <dbReference type="PROSITE" id="PS50011"/>
    </source>
</evidence>
<comment type="caution">
    <text evidence="10">The sequence shown here is derived from an EMBL/GenBank/DDBJ whole genome shotgun (WGS) entry which is preliminary data.</text>
</comment>
<dbReference type="CDD" id="cd14014">
    <property type="entry name" value="STKc_PknB_like"/>
    <property type="match status" value="1"/>
</dbReference>
<dbReference type="RefSeq" id="WP_200355588.1">
    <property type="nucleotide sequence ID" value="NZ_JAENIL010000017.1"/>
</dbReference>
<dbReference type="InterPro" id="IPR008271">
    <property type="entry name" value="Ser/Thr_kinase_AS"/>
</dbReference>
<dbReference type="Gene3D" id="1.10.510.10">
    <property type="entry name" value="Transferase(Phosphotransferase) domain 1"/>
    <property type="match status" value="1"/>
</dbReference>
<feature type="binding site" evidence="8">
    <location>
        <position position="132"/>
    </location>
    <ligand>
        <name>ATP</name>
        <dbReference type="ChEBI" id="CHEBI:30616"/>
    </ligand>
</feature>
<dbReference type="InterPro" id="IPR017441">
    <property type="entry name" value="Protein_kinase_ATP_BS"/>
</dbReference>
<dbReference type="SUPFAM" id="SSF69318">
    <property type="entry name" value="Integrin alpha N-terminal domain"/>
    <property type="match status" value="2"/>
</dbReference>
<accession>A0A934S0T9</accession>